<dbReference type="InterPro" id="IPR036638">
    <property type="entry name" value="HLH_DNA-bd_sf"/>
</dbReference>
<comment type="caution">
    <text evidence="9">The sequence shown here is derived from an EMBL/GenBank/DDBJ whole genome shotgun (WGS) entry which is preliminary data.</text>
</comment>
<dbReference type="PANTHER" id="PTHR45959:SF2">
    <property type="entry name" value="BHLH TRANSCRIPTION FACTOR"/>
    <property type="match status" value="1"/>
</dbReference>
<dbReference type="PANTHER" id="PTHR45959">
    <property type="entry name" value="BHLH TRANSCRIPTION FACTOR"/>
    <property type="match status" value="1"/>
</dbReference>
<dbReference type="SMART" id="SM00353">
    <property type="entry name" value="HLH"/>
    <property type="match status" value="1"/>
</dbReference>
<comment type="similarity">
    <text evidence="2">Belongs to the bHLH protein family.</text>
</comment>
<feature type="coiled-coil region" evidence="6">
    <location>
        <begin position="216"/>
        <end position="243"/>
    </location>
</feature>
<dbReference type="InterPro" id="IPR011598">
    <property type="entry name" value="bHLH_dom"/>
</dbReference>
<organism evidence="9 10">
    <name type="scientific">Ensete ventricosum</name>
    <name type="common">Abyssinian banana</name>
    <name type="synonym">Musa ensete</name>
    <dbReference type="NCBI Taxonomy" id="4639"/>
    <lineage>
        <taxon>Eukaryota</taxon>
        <taxon>Viridiplantae</taxon>
        <taxon>Streptophyta</taxon>
        <taxon>Embryophyta</taxon>
        <taxon>Tracheophyta</taxon>
        <taxon>Spermatophyta</taxon>
        <taxon>Magnoliopsida</taxon>
        <taxon>Liliopsida</taxon>
        <taxon>Zingiberales</taxon>
        <taxon>Musaceae</taxon>
        <taxon>Ensete</taxon>
    </lineage>
</organism>
<evidence type="ECO:0000256" key="6">
    <source>
        <dbReference type="SAM" id="Coils"/>
    </source>
</evidence>
<keyword evidence="4" id="KW-0804">Transcription</keyword>
<keyword evidence="6" id="KW-0175">Coiled coil</keyword>
<keyword evidence="5" id="KW-0539">Nucleus</keyword>
<dbReference type="Gene3D" id="4.10.280.10">
    <property type="entry name" value="Helix-loop-helix DNA-binding domain"/>
    <property type="match status" value="1"/>
</dbReference>
<evidence type="ECO:0000256" key="5">
    <source>
        <dbReference type="ARBA" id="ARBA00023242"/>
    </source>
</evidence>
<dbReference type="GO" id="GO:0046983">
    <property type="term" value="F:protein dimerization activity"/>
    <property type="evidence" value="ECO:0007669"/>
    <property type="project" value="InterPro"/>
</dbReference>
<feature type="compositionally biased region" description="Polar residues" evidence="7">
    <location>
        <begin position="167"/>
        <end position="178"/>
    </location>
</feature>
<evidence type="ECO:0000256" key="7">
    <source>
        <dbReference type="SAM" id="MobiDB-lite"/>
    </source>
</evidence>
<feature type="region of interest" description="Disordered" evidence="7">
    <location>
        <begin position="66"/>
        <end position="94"/>
    </location>
</feature>
<dbReference type="SUPFAM" id="SSF47459">
    <property type="entry name" value="HLH, helix-loop-helix DNA-binding domain"/>
    <property type="match status" value="1"/>
</dbReference>
<gene>
    <name evidence="9" type="ORF">OPV22_015872</name>
</gene>
<evidence type="ECO:0000256" key="4">
    <source>
        <dbReference type="ARBA" id="ARBA00023163"/>
    </source>
</evidence>
<evidence type="ECO:0000313" key="10">
    <source>
        <dbReference type="Proteomes" id="UP001222027"/>
    </source>
</evidence>
<evidence type="ECO:0000256" key="2">
    <source>
        <dbReference type="ARBA" id="ARBA00005510"/>
    </source>
</evidence>
<feature type="domain" description="BHLH" evidence="8">
    <location>
        <begin position="177"/>
        <end position="226"/>
    </location>
</feature>
<name>A0AAV8R973_ENSVE</name>
<dbReference type="Pfam" id="PF00010">
    <property type="entry name" value="HLH"/>
    <property type="match status" value="1"/>
</dbReference>
<feature type="compositionally biased region" description="Low complexity" evidence="7">
    <location>
        <begin position="71"/>
        <end position="83"/>
    </location>
</feature>
<protein>
    <recommendedName>
        <fullName evidence="8">BHLH domain-containing protein</fullName>
    </recommendedName>
</protein>
<keyword evidence="3" id="KW-0805">Transcription regulation</keyword>
<evidence type="ECO:0000313" key="9">
    <source>
        <dbReference type="EMBL" id="KAJ8494151.1"/>
    </source>
</evidence>
<feature type="region of interest" description="Disordered" evidence="7">
    <location>
        <begin position="135"/>
        <end position="181"/>
    </location>
</feature>
<dbReference type="CDD" id="cd11452">
    <property type="entry name" value="bHLH_AtNAI1_like"/>
    <property type="match status" value="1"/>
</dbReference>
<dbReference type="EMBL" id="JAQQAF010000004">
    <property type="protein sequence ID" value="KAJ8494151.1"/>
    <property type="molecule type" value="Genomic_DNA"/>
</dbReference>
<dbReference type="InterPro" id="IPR052610">
    <property type="entry name" value="bHLH_transcription_regulator"/>
</dbReference>
<keyword evidence="10" id="KW-1185">Reference proteome</keyword>
<dbReference type="PROSITE" id="PS50888">
    <property type="entry name" value="BHLH"/>
    <property type="match status" value="1"/>
</dbReference>
<reference evidence="9 10" key="1">
    <citation type="submission" date="2022-12" db="EMBL/GenBank/DDBJ databases">
        <title>Chromosome-scale assembly of the Ensete ventricosum genome.</title>
        <authorList>
            <person name="Dussert Y."/>
            <person name="Stocks J."/>
            <person name="Wendawek A."/>
            <person name="Woldeyes F."/>
            <person name="Nichols R.A."/>
            <person name="Borrell J.S."/>
        </authorList>
    </citation>
    <scope>NUCLEOTIDE SEQUENCE [LARGE SCALE GENOMIC DNA]</scope>
    <source>
        <strain evidence="10">cv. Maze</strain>
        <tissue evidence="9">Seeds</tissue>
    </source>
</reference>
<comment type="subcellular location">
    <subcellularLocation>
        <location evidence="1">Nucleus</location>
    </subcellularLocation>
</comment>
<accession>A0AAV8R973</accession>
<sequence length="358" mass="39209">MKGSSLLLQKCTLIQGPSVPLSEQESGIMEALPSPCYSDMGMDHSFFGQWELTALDHYSTPVALGRDLDQSPSSESYTSYPSSHPQASAVRPNKAIKTSSWKSCATEQNSAPEASCPRILSFGNPESPICQYGSHAAATGKTKEETDGSIPKGSKRNYDTMFGDGTKSGNTGVRSASHNQEHIMAERKRREKLSQRFIELSAIVPDLKKMDKASVLSDAIKYLKQLQENVKALEDQVAKRNVDSAVLVKKSQLCADDDSSSCTENLNERPSGESLPEIEARVCGKTILIRIHCENRKGVLVKAICEVEKLHLSVTNTSVMPFAGSSLDITVMTQTEEDFSMTAKDIVKKLNSAFREFM</sequence>
<proteinExistence type="inferred from homology"/>
<dbReference type="InterPro" id="IPR054502">
    <property type="entry name" value="bHLH-TF_ACT-like_plant"/>
</dbReference>
<evidence type="ECO:0000256" key="1">
    <source>
        <dbReference type="ARBA" id="ARBA00004123"/>
    </source>
</evidence>
<evidence type="ECO:0000256" key="3">
    <source>
        <dbReference type="ARBA" id="ARBA00023015"/>
    </source>
</evidence>
<dbReference type="Proteomes" id="UP001222027">
    <property type="component" value="Unassembled WGS sequence"/>
</dbReference>
<dbReference type="GO" id="GO:0005634">
    <property type="term" value="C:nucleus"/>
    <property type="evidence" value="ECO:0007669"/>
    <property type="project" value="UniProtKB-SubCell"/>
</dbReference>
<dbReference type="AlphaFoldDB" id="A0AAV8R973"/>
<dbReference type="Pfam" id="PF22754">
    <property type="entry name" value="bHLH-TF_ACT-like_plant"/>
    <property type="match status" value="1"/>
</dbReference>
<evidence type="ECO:0000259" key="8">
    <source>
        <dbReference type="PROSITE" id="PS50888"/>
    </source>
</evidence>